<name>A0A1W0D7W0_9NEIS</name>
<evidence type="ECO:0000256" key="7">
    <source>
        <dbReference type="SAM" id="Phobius"/>
    </source>
</evidence>
<dbReference type="Proteomes" id="UP000192721">
    <property type="component" value="Unassembled WGS sequence"/>
</dbReference>
<dbReference type="Pfam" id="PF12704">
    <property type="entry name" value="MacB_PCD"/>
    <property type="match status" value="1"/>
</dbReference>
<dbReference type="Pfam" id="PF02687">
    <property type="entry name" value="FtsX"/>
    <property type="match status" value="1"/>
</dbReference>
<feature type="domain" description="MacB-like periplasmic core" evidence="9">
    <location>
        <begin position="19"/>
        <end position="222"/>
    </location>
</feature>
<dbReference type="GO" id="GO:0005886">
    <property type="term" value="C:plasma membrane"/>
    <property type="evidence" value="ECO:0007669"/>
    <property type="project" value="UniProtKB-SubCell"/>
</dbReference>
<dbReference type="InterPro" id="IPR005891">
    <property type="entry name" value="DevC"/>
</dbReference>
<keyword evidence="2" id="KW-0813">Transport</keyword>
<sequence>MVSLARASLIYEWRRFLPAVLAVAFAGLLVQVQLSLLLGMFSSIGVYIDRSSADLWVGYPATQSVDLARPIPGKTENNLWAHPEVTAVERFTWTMADWQRPGGGKLSAVLIGIDPRPQAMTFATLLTPALRQELTVPSTVLVDESDLEKLGVKIGDYAELSGKRVRIGGTVNGMRAMGGANILTSLNTARRIDPNLRNDATDYFLARLRDPNRAEQVRDQLQPSGSFKPFQVWTAEEFSAQSQTYWLFESGAGSGFLFSSALGLLVGIVITSQTLMAAIVAALREYATLRALGVSSSALRAVILEQSFWVGLAGLVITAVVGALLVAAARHAHIALEVPLWGCVATGTLVLGIALLSGLSALRALNQAEPSTLLR</sequence>
<keyword evidence="4 7" id="KW-0812">Transmembrane</keyword>
<gene>
    <name evidence="10" type="ORF">B0T45_03660</name>
</gene>
<dbReference type="PANTHER" id="PTHR43738:SF1">
    <property type="entry name" value="HEMIN TRANSPORT SYSTEM PERMEASE PROTEIN HRTB-RELATED"/>
    <property type="match status" value="1"/>
</dbReference>
<feature type="transmembrane region" description="Helical" evidence="7">
    <location>
        <begin position="340"/>
        <end position="365"/>
    </location>
</feature>
<feature type="transmembrane region" description="Helical" evidence="7">
    <location>
        <begin position="256"/>
        <end position="283"/>
    </location>
</feature>
<evidence type="ECO:0000259" key="9">
    <source>
        <dbReference type="Pfam" id="PF12704"/>
    </source>
</evidence>
<keyword evidence="6 7" id="KW-0472">Membrane</keyword>
<comment type="subcellular location">
    <subcellularLocation>
        <location evidence="1">Cell membrane</location>
        <topology evidence="1">Multi-pass membrane protein</topology>
    </subcellularLocation>
</comment>
<organism evidence="10 11">
    <name type="scientific">Chromobacterium haemolyticum</name>
    <dbReference type="NCBI Taxonomy" id="394935"/>
    <lineage>
        <taxon>Bacteria</taxon>
        <taxon>Pseudomonadati</taxon>
        <taxon>Pseudomonadota</taxon>
        <taxon>Betaproteobacteria</taxon>
        <taxon>Neisseriales</taxon>
        <taxon>Chromobacteriaceae</taxon>
        <taxon>Chromobacterium</taxon>
    </lineage>
</organism>
<evidence type="ECO:0008006" key="12">
    <source>
        <dbReference type="Google" id="ProtNLM"/>
    </source>
</evidence>
<feature type="transmembrane region" description="Helical" evidence="7">
    <location>
        <begin position="308"/>
        <end position="328"/>
    </location>
</feature>
<keyword evidence="5 7" id="KW-1133">Transmembrane helix</keyword>
<dbReference type="InterPro" id="IPR051125">
    <property type="entry name" value="ABC-4/HrtB_transporter"/>
</dbReference>
<dbReference type="EMBL" id="MUKV01000003">
    <property type="protein sequence ID" value="OQS43076.1"/>
    <property type="molecule type" value="Genomic_DNA"/>
</dbReference>
<proteinExistence type="predicted"/>
<dbReference type="AlphaFoldDB" id="A0A1W0D7W0"/>
<dbReference type="InterPro" id="IPR025857">
    <property type="entry name" value="MacB_PCD"/>
</dbReference>
<dbReference type="PIRSF" id="PIRSF031773">
    <property type="entry name" value="DevC"/>
    <property type="match status" value="1"/>
</dbReference>
<feature type="transmembrane region" description="Helical" evidence="7">
    <location>
        <begin position="20"/>
        <end position="41"/>
    </location>
</feature>
<evidence type="ECO:0000313" key="11">
    <source>
        <dbReference type="Proteomes" id="UP000192721"/>
    </source>
</evidence>
<evidence type="ECO:0000256" key="3">
    <source>
        <dbReference type="ARBA" id="ARBA00022475"/>
    </source>
</evidence>
<evidence type="ECO:0000313" key="10">
    <source>
        <dbReference type="EMBL" id="OQS43076.1"/>
    </source>
</evidence>
<evidence type="ECO:0000256" key="1">
    <source>
        <dbReference type="ARBA" id="ARBA00004651"/>
    </source>
</evidence>
<evidence type="ECO:0000256" key="6">
    <source>
        <dbReference type="ARBA" id="ARBA00023136"/>
    </source>
</evidence>
<reference evidence="10 11" key="1">
    <citation type="submission" date="2017-02" db="EMBL/GenBank/DDBJ databases">
        <title>Chromobacterium haemolyticum H5244.</title>
        <authorList>
            <person name="Gulvik C.A."/>
        </authorList>
    </citation>
    <scope>NUCLEOTIDE SEQUENCE [LARGE SCALE GENOMIC DNA]</scope>
    <source>
        <strain evidence="10 11">H5244</strain>
    </source>
</reference>
<accession>A0A1W0D7W0</accession>
<evidence type="ECO:0000259" key="8">
    <source>
        <dbReference type="Pfam" id="PF02687"/>
    </source>
</evidence>
<keyword evidence="3" id="KW-1003">Cell membrane</keyword>
<evidence type="ECO:0000256" key="4">
    <source>
        <dbReference type="ARBA" id="ARBA00022692"/>
    </source>
</evidence>
<dbReference type="RefSeq" id="WP_081554626.1">
    <property type="nucleotide sequence ID" value="NZ_CP109905.1"/>
</dbReference>
<dbReference type="InterPro" id="IPR003838">
    <property type="entry name" value="ABC3_permease_C"/>
</dbReference>
<comment type="caution">
    <text evidence="10">The sequence shown here is derived from an EMBL/GenBank/DDBJ whole genome shotgun (WGS) entry which is preliminary data.</text>
</comment>
<feature type="domain" description="ABC3 transporter permease C-terminal" evidence="8">
    <location>
        <begin position="258"/>
        <end position="369"/>
    </location>
</feature>
<protein>
    <recommendedName>
        <fullName evidence="12">ABC transporter permease</fullName>
    </recommendedName>
</protein>
<evidence type="ECO:0000256" key="2">
    <source>
        <dbReference type="ARBA" id="ARBA00022448"/>
    </source>
</evidence>
<evidence type="ECO:0000256" key="5">
    <source>
        <dbReference type="ARBA" id="ARBA00022989"/>
    </source>
</evidence>
<dbReference type="PANTHER" id="PTHR43738">
    <property type="entry name" value="ABC TRANSPORTER, MEMBRANE PROTEIN"/>
    <property type="match status" value="1"/>
</dbReference>